<dbReference type="AlphaFoldDB" id="L1NC00"/>
<dbReference type="Pfam" id="PF16109">
    <property type="entry name" value="DUF4827"/>
    <property type="match status" value="1"/>
</dbReference>
<dbReference type="Proteomes" id="UP000010408">
    <property type="component" value="Unassembled WGS sequence"/>
</dbReference>
<dbReference type="eggNOG" id="ENOG5032PII">
    <property type="taxonomic scope" value="Bacteria"/>
</dbReference>
<dbReference type="STRING" id="1127696.HMPREF9134_01235"/>
<accession>L1NC00</accession>
<dbReference type="PATRIC" id="fig|1127696.3.peg.1113"/>
<dbReference type="HOGENOM" id="CLU_1347902_0_0_10"/>
<evidence type="ECO:0000313" key="2">
    <source>
        <dbReference type="Proteomes" id="UP000010408"/>
    </source>
</evidence>
<protein>
    <recommendedName>
        <fullName evidence="3">DUF4827 domain-containing protein</fullName>
    </recommendedName>
</protein>
<dbReference type="Gene3D" id="3.10.50.40">
    <property type="match status" value="1"/>
</dbReference>
<comment type="caution">
    <text evidence="1">The sequence shown here is derived from an EMBL/GenBank/DDBJ whole genome shotgun (WGS) entry which is preliminary data.</text>
</comment>
<organism evidence="1 2">
    <name type="scientific">Porphyromonas catoniae F0037</name>
    <dbReference type="NCBI Taxonomy" id="1127696"/>
    <lineage>
        <taxon>Bacteria</taxon>
        <taxon>Pseudomonadati</taxon>
        <taxon>Bacteroidota</taxon>
        <taxon>Bacteroidia</taxon>
        <taxon>Bacteroidales</taxon>
        <taxon>Porphyromonadaceae</taxon>
        <taxon>Porphyromonas</taxon>
    </lineage>
</organism>
<dbReference type="RefSeq" id="WP_005467290.1">
    <property type="nucleotide sequence ID" value="NZ_KB291031.1"/>
</dbReference>
<sequence length="206" mass="23443">MNRLRSHHLLALLLLVTFALLGSCKKSNVKPLSQLKKEQRRAIDRLIAKEKFQVISRKDELLPTPIDQNVFYKLSNGLYMRVLDKGSDEKAVAEKTRVLVRMKGRMFNDSRDTVYTFNSIANPSFDELKFLYVSYYNVGTEHYRAIGSNSFSNSLDQLLCEGVAFPASLLGNGARVQLIIPFELGPTATYTQGNSIYVEEAQYTYR</sequence>
<dbReference type="EMBL" id="AMEQ01000035">
    <property type="protein sequence ID" value="EKY00888.1"/>
    <property type="molecule type" value="Genomic_DNA"/>
</dbReference>
<gene>
    <name evidence="1" type="ORF">HMPREF9134_01235</name>
</gene>
<dbReference type="InterPro" id="IPR032252">
    <property type="entry name" value="DUF4827"/>
</dbReference>
<dbReference type="GO" id="GO:0003755">
    <property type="term" value="F:peptidyl-prolyl cis-trans isomerase activity"/>
    <property type="evidence" value="ECO:0007669"/>
    <property type="project" value="InterPro"/>
</dbReference>
<name>L1NC00_9PORP</name>
<dbReference type="InterPro" id="IPR046357">
    <property type="entry name" value="PPIase_dom_sf"/>
</dbReference>
<evidence type="ECO:0000313" key="1">
    <source>
        <dbReference type="EMBL" id="EKY00888.1"/>
    </source>
</evidence>
<reference evidence="1 2" key="1">
    <citation type="submission" date="2012-05" db="EMBL/GenBank/DDBJ databases">
        <authorList>
            <person name="Weinstock G."/>
            <person name="Sodergren E."/>
            <person name="Lobos E.A."/>
            <person name="Fulton L."/>
            <person name="Fulton R."/>
            <person name="Courtney L."/>
            <person name="Fronick C."/>
            <person name="O'Laughlin M."/>
            <person name="Godfrey J."/>
            <person name="Wilson R.M."/>
            <person name="Miner T."/>
            <person name="Farmer C."/>
            <person name="Delehaunty K."/>
            <person name="Cordes M."/>
            <person name="Minx P."/>
            <person name="Tomlinson C."/>
            <person name="Chen J."/>
            <person name="Wollam A."/>
            <person name="Pepin K.H."/>
            <person name="Bhonagiri V."/>
            <person name="Zhang X."/>
            <person name="Suruliraj S."/>
            <person name="Warren W."/>
            <person name="Mitreva M."/>
            <person name="Mardis E.R."/>
            <person name="Wilson R.K."/>
        </authorList>
    </citation>
    <scope>NUCLEOTIDE SEQUENCE [LARGE SCALE GENOMIC DNA]</scope>
    <source>
        <strain evidence="1 2">F0037</strain>
    </source>
</reference>
<dbReference type="PROSITE" id="PS51257">
    <property type="entry name" value="PROKAR_LIPOPROTEIN"/>
    <property type="match status" value="1"/>
</dbReference>
<evidence type="ECO:0008006" key="3">
    <source>
        <dbReference type="Google" id="ProtNLM"/>
    </source>
</evidence>
<proteinExistence type="predicted"/>